<evidence type="ECO:0000259" key="5">
    <source>
        <dbReference type="Pfam" id="PF00294"/>
    </source>
</evidence>
<keyword evidence="3 4" id="KW-0418">Kinase</keyword>
<evidence type="ECO:0000256" key="4">
    <source>
        <dbReference type="RuleBase" id="RU003704"/>
    </source>
</evidence>
<comment type="caution">
    <text evidence="7">The sequence shown here is derived from an EMBL/GenBank/DDBJ whole genome shotgun (WGS) entry which is preliminary data.</text>
</comment>
<dbReference type="PANTHER" id="PTHR43085:SF54">
    <property type="entry name" value="PUTATIVE-RELATED"/>
    <property type="match status" value="1"/>
</dbReference>
<accession>A0AB36T0I3</accession>
<dbReference type="PROSITE" id="PS00584">
    <property type="entry name" value="PFKB_KINASES_2"/>
    <property type="match status" value="1"/>
</dbReference>
<evidence type="ECO:0000313" key="6">
    <source>
        <dbReference type="EMBL" id="PEI83556.1"/>
    </source>
</evidence>
<dbReference type="Gene3D" id="3.40.1190.20">
    <property type="match status" value="1"/>
</dbReference>
<dbReference type="PRINTS" id="PR00990">
    <property type="entry name" value="RIBOKINASE"/>
</dbReference>
<dbReference type="InterPro" id="IPR002139">
    <property type="entry name" value="Ribo/fructo_kinase"/>
</dbReference>
<evidence type="ECO:0000256" key="3">
    <source>
        <dbReference type="ARBA" id="ARBA00022777"/>
    </source>
</evidence>
<evidence type="ECO:0000256" key="2">
    <source>
        <dbReference type="ARBA" id="ARBA00022679"/>
    </source>
</evidence>
<protein>
    <submittedName>
        <fullName evidence="7">Carbohydrate kinase</fullName>
    </submittedName>
</protein>
<evidence type="ECO:0000313" key="7">
    <source>
        <dbReference type="EMBL" id="PEN85515.1"/>
    </source>
</evidence>
<dbReference type="Proteomes" id="UP000220969">
    <property type="component" value="Unassembled WGS sequence"/>
</dbReference>
<reference evidence="7 8" key="1">
    <citation type="submission" date="2017-09" db="EMBL/GenBank/DDBJ databases">
        <title>Large-scale bioinformatics analysis of Bacillus genomes uncovers conserved roles of natural products in bacterial physiology.</title>
        <authorList>
            <consortium name="Agbiome Team Llc"/>
            <person name="Bleich R.M."/>
            <person name="Kirk G.J."/>
            <person name="Santa Maria K.C."/>
            <person name="Allen S.E."/>
            <person name="Farag S."/>
            <person name="Shank E.A."/>
            <person name="Bowers A."/>
        </authorList>
    </citation>
    <scope>NUCLEOTIDE SEQUENCE [LARGE SCALE GENOMIC DNA]</scope>
    <source>
        <strain evidence="6">AFS005430</strain>
        <strain evidence="7 8">AFS027629</strain>
    </source>
</reference>
<comment type="similarity">
    <text evidence="1 4">Belongs to the carbohydrate kinase PfkB family.</text>
</comment>
<dbReference type="SUPFAM" id="SSF53613">
    <property type="entry name" value="Ribokinase-like"/>
    <property type="match status" value="1"/>
</dbReference>
<dbReference type="PROSITE" id="PS00583">
    <property type="entry name" value="PFKB_KINASES_1"/>
    <property type="match status" value="1"/>
</dbReference>
<gene>
    <name evidence="7" type="ORF">CN551_24560</name>
    <name evidence="6" type="ORF">CN678_23475</name>
</gene>
<dbReference type="EMBL" id="NUAP01000047">
    <property type="protein sequence ID" value="PEN85515.1"/>
    <property type="molecule type" value="Genomic_DNA"/>
</dbReference>
<proteinExistence type="inferred from homology"/>
<dbReference type="InterPro" id="IPR050306">
    <property type="entry name" value="PfkB_Carbo_kinase"/>
</dbReference>
<sequence length="320" mass="35265">MKQVFCIGELLIDFICCNTHVPLADGVHFEKKAGGAPANVAAAITKLGGKASFIGQVGNDPFGEFLEKTLQENCVDTSMLIKENQTTLAFVSIDQHGERDFTFMRGADGEYQFHKIDFSKMHKHDIIHFGSATALLPGHLKETYFQLLQYAKEQNHFISFDPNYRDALITDKQQFCENCLTFIAQAHFVKVSEEEAIMLSKETNMNKAAQFLLAKGAMVVAITLGKQGTLLATSEGAAIIPSITVKQVDSTGAGDAFVGAMLYQLSKEENLFDFNFEKLCTFVAFANKVGAITCTNYGAIQSLPTLEDMVLVQIYEEEHG</sequence>
<dbReference type="InterPro" id="IPR029056">
    <property type="entry name" value="Ribokinase-like"/>
</dbReference>
<keyword evidence="2 4" id="KW-0808">Transferase</keyword>
<dbReference type="GO" id="GO:0008865">
    <property type="term" value="F:fructokinase activity"/>
    <property type="evidence" value="ECO:0007669"/>
    <property type="project" value="UniProtKB-ARBA"/>
</dbReference>
<dbReference type="PANTHER" id="PTHR43085">
    <property type="entry name" value="HEXOKINASE FAMILY MEMBER"/>
    <property type="match status" value="1"/>
</dbReference>
<dbReference type="EMBL" id="NUEH01000053">
    <property type="protein sequence ID" value="PEI83556.1"/>
    <property type="molecule type" value="Genomic_DNA"/>
</dbReference>
<dbReference type="CDD" id="cd01167">
    <property type="entry name" value="bac_FRK"/>
    <property type="match status" value="1"/>
</dbReference>
<dbReference type="InterPro" id="IPR011611">
    <property type="entry name" value="PfkB_dom"/>
</dbReference>
<dbReference type="Proteomes" id="UP000220078">
    <property type="component" value="Unassembled WGS sequence"/>
</dbReference>
<name>A0AB36T0I3_9BACI</name>
<feature type="domain" description="Carbohydrate kinase PfkB" evidence="5">
    <location>
        <begin position="1"/>
        <end position="305"/>
    </location>
</feature>
<dbReference type="RefSeq" id="WP_000815613.1">
    <property type="nucleotide sequence ID" value="NZ_CP036092.1"/>
</dbReference>
<evidence type="ECO:0000256" key="1">
    <source>
        <dbReference type="ARBA" id="ARBA00010688"/>
    </source>
</evidence>
<dbReference type="Pfam" id="PF00294">
    <property type="entry name" value="PfkB"/>
    <property type="match status" value="1"/>
</dbReference>
<evidence type="ECO:0000313" key="8">
    <source>
        <dbReference type="Proteomes" id="UP000220078"/>
    </source>
</evidence>
<dbReference type="AlphaFoldDB" id="A0AB36T0I3"/>
<organism evidence="7 8">
    <name type="scientific">Bacillus toyonensis</name>
    <dbReference type="NCBI Taxonomy" id="155322"/>
    <lineage>
        <taxon>Bacteria</taxon>
        <taxon>Bacillati</taxon>
        <taxon>Bacillota</taxon>
        <taxon>Bacilli</taxon>
        <taxon>Bacillales</taxon>
        <taxon>Bacillaceae</taxon>
        <taxon>Bacillus</taxon>
        <taxon>Bacillus cereus group</taxon>
    </lineage>
</organism>
<dbReference type="InterPro" id="IPR002173">
    <property type="entry name" value="Carboh/pur_kinase_PfkB_CS"/>
</dbReference>
<dbReference type="GO" id="GO:0006000">
    <property type="term" value="P:fructose metabolic process"/>
    <property type="evidence" value="ECO:0007669"/>
    <property type="project" value="UniProtKB-ARBA"/>
</dbReference>